<dbReference type="RefSeq" id="WP_184878914.1">
    <property type="nucleotide sequence ID" value="NZ_BOOV01000039.1"/>
</dbReference>
<evidence type="ECO:0008006" key="4">
    <source>
        <dbReference type="Google" id="ProtNLM"/>
    </source>
</evidence>
<protein>
    <recommendedName>
        <fullName evidence="4">LysM domain-containing protein</fullName>
    </recommendedName>
</protein>
<feature type="region of interest" description="Disordered" evidence="1">
    <location>
        <begin position="1"/>
        <end position="20"/>
    </location>
</feature>
<evidence type="ECO:0000313" key="3">
    <source>
        <dbReference type="Proteomes" id="UP000542210"/>
    </source>
</evidence>
<evidence type="ECO:0000256" key="1">
    <source>
        <dbReference type="SAM" id="MobiDB-lite"/>
    </source>
</evidence>
<organism evidence="2 3">
    <name type="scientific">Sphaerisporangium siamense</name>
    <dbReference type="NCBI Taxonomy" id="795645"/>
    <lineage>
        <taxon>Bacteria</taxon>
        <taxon>Bacillati</taxon>
        <taxon>Actinomycetota</taxon>
        <taxon>Actinomycetes</taxon>
        <taxon>Streptosporangiales</taxon>
        <taxon>Streptosporangiaceae</taxon>
        <taxon>Sphaerisporangium</taxon>
    </lineage>
</organism>
<gene>
    <name evidence="2" type="ORF">BJ982_002107</name>
</gene>
<dbReference type="EMBL" id="JACHND010000001">
    <property type="protein sequence ID" value="MBB4700563.1"/>
    <property type="molecule type" value="Genomic_DNA"/>
</dbReference>
<evidence type="ECO:0000313" key="2">
    <source>
        <dbReference type="EMBL" id="MBB4700563.1"/>
    </source>
</evidence>
<sequence length="115" mass="12503">MTYPPQALAHDPARTPYPRTSRYFGIAPAVHTDASGQAIPYLPPRPAPRPDAFVTVQAHEVRVGDRADILAGRHLGDPEQWWQLADANPVLDPRDLTATPGRRVRITLPAGVPGS</sequence>
<proteinExistence type="predicted"/>
<comment type="caution">
    <text evidence="2">The sequence shown here is derived from an EMBL/GenBank/DDBJ whole genome shotgun (WGS) entry which is preliminary data.</text>
</comment>
<dbReference type="AlphaFoldDB" id="A0A7W7D810"/>
<reference evidence="2 3" key="1">
    <citation type="submission" date="2020-08" db="EMBL/GenBank/DDBJ databases">
        <title>Sequencing the genomes of 1000 actinobacteria strains.</title>
        <authorList>
            <person name="Klenk H.-P."/>
        </authorList>
    </citation>
    <scope>NUCLEOTIDE SEQUENCE [LARGE SCALE GENOMIC DNA]</scope>
    <source>
        <strain evidence="2 3">DSM 45784</strain>
    </source>
</reference>
<dbReference type="Proteomes" id="UP000542210">
    <property type="component" value="Unassembled WGS sequence"/>
</dbReference>
<name>A0A7W7D810_9ACTN</name>
<keyword evidence="3" id="KW-1185">Reference proteome</keyword>
<accession>A0A7W7D810</accession>